<dbReference type="AlphaFoldDB" id="A0AAF5CZ67"/>
<proteinExistence type="predicted"/>
<keyword evidence="1" id="KW-0472">Membrane</keyword>
<keyword evidence="1" id="KW-1133">Transmembrane helix</keyword>
<dbReference type="WBParaSite" id="TCONS_00004240.p1">
    <property type="protein sequence ID" value="TCONS_00004240.p1"/>
    <property type="gene ID" value="XLOC_001435"/>
</dbReference>
<feature type="transmembrane region" description="Helical" evidence="1">
    <location>
        <begin position="95"/>
        <end position="114"/>
    </location>
</feature>
<organism evidence="3 4">
    <name type="scientific">Strongyloides stercoralis</name>
    <name type="common">Threadworm</name>
    <dbReference type="NCBI Taxonomy" id="6248"/>
    <lineage>
        <taxon>Eukaryota</taxon>
        <taxon>Metazoa</taxon>
        <taxon>Ecdysozoa</taxon>
        <taxon>Nematoda</taxon>
        <taxon>Chromadorea</taxon>
        <taxon>Rhabditida</taxon>
        <taxon>Tylenchina</taxon>
        <taxon>Panagrolaimomorpha</taxon>
        <taxon>Strongyloidoidea</taxon>
        <taxon>Strongyloididae</taxon>
        <taxon>Strongyloides</taxon>
    </lineage>
</organism>
<evidence type="ECO:0000256" key="2">
    <source>
        <dbReference type="SAM" id="SignalP"/>
    </source>
</evidence>
<keyword evidence="2" id="KW-0732">Signal</keyword>
<evidence type="ECO:0000313" key="4">
    <source>
        <dbReference type="WBParaSite" id="TCONS_00004240.p1"/>
    </source>
</evidence>
<keyword evidence="3" id="KW-1185">Reference proteome</keyword>
<keyword evidence="1" id="KW-0812">Transmembrane</keyword>
<feature type="signal peptide" evidence="2">
    <location>
        <begin position="1"/>
        <end position="17"/>
    </location>
</feature>
<reference evidence="4" key="1">
    <citation type="submission" date="2024-02" db="UniProtKB">
        <authorList>
            <consortium name="WormBaseParasite"/>
        </authorList>
    </citation>
    <scope>IDENTIFICATION</scope>
</reference>
<feature type="chain" id="PRO_5042045181" evidence="2">
    <location>
        <begin position="18"/>
        <end position="326"/>
    </location>
</feature>
<evidence type="ECO:0000313" key="3">
    <source>
        <dbReference type="Proteomes" id="UP000035681"/>
    </source>
</evidence>
<sequence length="326" mass="38606">SLNCVFYIYILIHLCSSCTITKEGGILGWLAKYYLVIRCPSSDCETLYSKMTLEEKNTLEKMKEIKKAVNYDYYLRASQYLDEIFSRNGRLVTRVIKRINFLFAMIMLIFILGLDTANTMIKLVLKSKTHNITNCPLFKKKYAFGLREKRYLIIRNQNSELRKLLCLLSGRETRILEELKRSPKDYNSNYYSEASRFLKSIFRGQRLYSLLINFNCQHVKLPISIRLMHSCSIVKKRYAFGLYQRRFLIIRNKSSDLKKLLCKLSGRETRILEQKKKSPKGLKLNYYLEASKYLECIFRGYRFVGLLNNFECQKARLPISIRLMKY</sequence>
<protein>
    <submittedName>
        <fullName evidence="4">Uncharacterized protein</fullName>
    </submittedName>
</protein>
<accession>A0AAF5CZ67</accession>
<dbReference type="Proteomes" id="UP000035681">
    <property type="component" value="Unplaced"/>
</dbReference>
<name>A0AAF5CZ67_STRER</name>
<evidence type="ECO:0000256" key="1">
    <source>
        <dbReference type="SAM" id="Phobius"/>
    </source>
</evidence>